<feature type="region of interest" description="Disordered" evidence="1">
    <location>
        <begin position="1"/>
        <end position="27"/>
    </location>
</feature>
<sequence>MTDLGRRPRRGAAPPRRARGSPSERLAADVRCRTPDVRCRRVPHRTRQHVTQSATVAARIRSISADLYENAKISGITLISARHRARFVRQSRVFPRH</sequence>
<organism evidence="2 3">
    <name type="scientific">Burkholderia mallei (strain ATCC 23344)</name>
    <dbReference type="NCBI Taxonomy" id="243160"/>
    <lineage>
        <taxon>Bacteria</taxon>
        <taxon>Pseudomonadati</taxon>
        <taxon>Pseudomonadota</taxon>
        <taxon>Betaproteobacteria</taxon>
        <taxon>Burkholderiales</taxon>
        <taxon>Burkholderiaceae</taxon>
        <taxon>Burkholderia</taxon>
        <taxon>pseudomallei group</taxon>
    </lineage>
</organism>
<reference evidence="2 3" key="1">
    <citation type="journal article" date="2004" name="Proc. Natl. Acad. Sci. U.S.A.">
        <title>Structural flexibility in the Burkholderia mallei genome.</title>
        <authorList>
            <person name="Nierman W.C."/>
            <person name="DeShazer D."/>
            <person name="Kim H.S."/>
            <person name="Tettelin H."/>
            <person name="Nelson K.E."/>
            <person name="Feldblyum T."/>
            <person name="Ulrich R.L."/>
            <person name="Ronning C.M."/>
            <person name="Brinkac L.M."/>
            <person name="Daugherty S.C."/>
            <person name="Davidsen T.D."/>
            <person name="Deboy R.T."/>
            <person name="Dimitrov G."/>
            <person name="Dodson R.J."/>
            <person name="Durkin A.S."/>
            <person name="Gwinn M.L."/>
            <person name="Haft D.H."/>
            <person name="Khouri H."/>
            <person name="Kolonay J.F."/>
            <person name="Madupu R."/>
            <person name="Mohammoud Y."/>
            <person name="Nelson W.C."/>
            <person name="Radune D."/>
            <person name="Romero C.M."/>
            <person name="Sarria S."/>
            <person name="Selengut J."/>
            <person name="Shamblin C."/>
            <person name="Sullivan S.A."/>
            <person name="White O."/>
            <person name="Yu Y."/>
            <person name="Zafar N."/>
            <person name="Zhou L."/>
            <person name="Fraser C.M."/>
        </authorList>
    </citation>
    <scope>NUCLEOTIDE SEQUENCE [LARGE SCALE GENOMIC DNA]</scope>
    <source>
        <strain evidence="2 3">ATCC 23344</strain>
    </source>
</reference>
<dbReference type="HOGENOM" id="CLU_2341372_0_0_4"/>
<dbReference type="KEGG" id="bma:BMA3300"/>
<dbReference type="Proteomes" id="UP000006693">
    <property type="component" value="Chromosome 1"/>
</dbReference>
<keyword evidence="3" id="KW-1185">Reference proteome</keyword>
<accession>A0A0H2WHB4</accession>
<name>A0A0H2WHB4_BURMA</name>
<proteinExistence type="predicted"/>
<protein>
    <submittedName>
        <fullName evidence="2">Uncharacterized protein</fullName>
    </submittedName>
</protein>
<gene>
    <name evidence="2" type="ordered locus">BMA3300</name>
</gene>
<dbReference type="EMBL" id="CP000010">
    <property type="protein sequence ID" value="AAU48900.1"/>
    <property type="molecule type" value="Genomic_DNA"/>
</dbReference>
<dbReference type="AlphaFoldDB" id="A0A0H2WHB4"/>
<evidence type="ECO:0000313" key="3">
    <source>
        <dbReference type="Proteomes" id="UP000006693"/>
    </source>
</evidence>
<evidence type="ECO:0000313" key="2">
    <source>
        <dbReference type="EMBL" id="AAU48900.1"/>
    </source>
</evidence>
<evidence type="ECO:0000256" key="1">
    <source>
        <dbReference type="SAM" id="MobiDB-lite"/>
    </source>
</evidence>